<dbReference type="InterPro" id="IPR050979">
    <property type="entry name" value="LD-transpeptidase"/>
</dbReference>
<reference evidence="10 11" key="1">
    <citation type="submission" date="2024-02" db="EMBL/GenBank/DDBJ databases">
        <authorList>
            <person name="Saticioglu I.B."/>
        </authorList>
    </citation>
    <scope>NUCLEOTIDE SEQUENCE [LARGE SCALE GENOMIC DNA]</scope>
    <source>
        <strain evidence="10 11">Mu-86</strain>
    </source>
</reference>
<feature type="active site" description="Nucleophile" evidence="6">
    <location>
        <position position="457"/>
    </location>
</feature>
<dbReference type="SUPFAM" id="SSF141523">
    <property type="entry name" value="L,D-transpeptidase catalytic domain-like"/>
    <property type="match status" value="1"/>
</dbReference>
<keyword evidence="5 6" id="KW-0961">Cell wall biogenesis/degradation</keyword>
<dbReference type="RefSeq" id="WP_337338587.1">
    <property type="nucleotide sequence ID" value="NZ_JBBDGL010000003.1"/>
</dbReference>
<dbReference type="CDD" id="cd16913">
    <property type="entry name" value="YkuD_like"/>
    <property type="match status" value="1"/>
</dbReference>
<dbReference type="PANTHER" id="PTHR30582:SF2">
    <property type="entry name" value="L,D-TRANSPEPTIDASE YCIB-RELATED"/>
    <property type="match status" value="1"/>
</dbReference>
<name>A0ABU8LVB1_9MICO</name>
<keyword evidence="8" id="KW-0812">Transmembrane</keyword>
<comment type="pathway">
    <text evidence="1 6">Cell wall biogenesis; peptidoglycan biosynthesis.</text>
</comment>
<evidence type="ECO:0000256" key="8">
    <source>
        <dbReference type="SAM" id="Phobius"/>
    </source>
</evidence>
<gene>
    <name evidence="10" type="ORF">WDU96_11145</name>
</gene>
<feature type="region of interest" description="Disordered" evidence="7">
    <location>
        <begin position="1"/>
        <end position="35"/>
    </location>
</feature>
<dbReference type="PANTHER" id="PTHR30582">
    <property type="entry name" value="L,D-TRANSPEPTIDASE"/>
    <property type="match status" value="1"/>
</dbReference>
<evidence type="ECO:0000256" key="5">
    <source>
        <dbReference type="ARBA" id="ARBA00023316"/>
    </source>
</evidence>
<keyword evidence="3 6" id="KW-0133">Cell shape</keyword>
<dbReference type="EMBL" id="JBBDGL010000003">
    <property type="protein sequence ID" value="MEJ1156151.1"/>
    <property type="molecule type" value="Genomic_DNA"/>
</dbReference>
<feature type="transmembrane region" description="Helical" evidence="8">
    <location>
        <begin position="45"/>
        <end position="67"/>
    </location>
</feature>
<dbReference type="InterPro" id="IPR038063">
    <property type="entry name" value="Transpep_catalytic_dom"/>
</dbReference>
<evidence type="ECO:0000256" key="1">
    <source>
        <dbReference type="ARBA" id="ARBA00004752"/>
    </source>
</evidence>
<evidence type="ECO:0000256" key="3">
    <source>
        <dbReference type="ARBA" id="ARBA00022960"/>
    </source>
</evidence>
<sequence length="482" mass="49761">MTDLATKPGSDETSPGENSDAPASEDTPVYEWAPAEPKKKRRAGLWIGVGAAAAAVSLVATSLVLIAPGTAVAGVPVGFLTVGAAADAIQQQLSDTTVILTGEGADAVVTGADLGASVDARALADQAYAENPLWNVTAWFSESADATIVVDEAAASSTLRAALPGLYADPTNATIAYDADSKAYVATPAVDGTGVGPAAVVAALEEAFLAGEESAEIEISAAPVSAETTTEVAEATAESLNAVLSRAGFYIGDERVVPFSRADTAELLTVAPVPGGFDISANAEAIQAIVDTLPEQINRDAVNAVVITDSGGGVLREITAGVSGRELGDTSGIAAAFAAQLAAGEAVYELPVETTDFTTAATERRIEVDLGAQTTYLFENDSVVNSWPISSGLPGETVTHTGSYRIFAHVPIQDMGCFDGAEYCTEDVPWVMYFNGDQGFHGTYWHNNFGTPMSHGCVNMPVDVAKYVYDWAPTGTEVWVHA</sequence>
<evidence type="ECO:0000313" key="10">
    <source>
        <dbReference type="EMBL" id="MEJ1156151.1"/>
    </source>
</evidence>
<comment type="caution">
    <text evidence="10">The sequence shown here is derived from an EMBL/GenBank/DDBJ whole genome shotgun (WGS) entry which is preliminary data.</text>
</comment>
<protein>
    <submittedName>
        <fullName evidence="10">L,D-transpeptidase family protein</fullName>
    </submittedName>
</protein>
<dbReference type="PROSITE" id="PS52029">
    <property type="entry name" value="LD_TPASE"/>
    <property type="match status" value="1"/>
</dbReference>
<keyword evidence="2" id="KW-0808">Transferase</keyword>
<dbReference type="Pfam" id="PF03734">
    <property type="entry name" value="YkuD"/>
    <property type="match status" value="1"/>
</dbReference>
<feature type="domain" description="L,D-TPase catalytic" evidence="9">
    <location>
        <begin position="364"/>
        <end position="481"/>
    </location>
</feature>
<evidence type="ECO:0000256" key="6">
    <source>
        <dbReference type="PROSITE-ProRule" id="PRU01373"/>
    </source>
</evidence>
<dbReference type="Proteomes" id="UP001368654">
    <property type="component" value="Unassembled WGS sequence"/>
</dbReference>
<accession>A0ABU8LVB1</accession>
<evidence type="ECO:0000259" key="9">
    <source>
        <dbReference type="PROSITE" id="PS52029"/>
    </source>
</evidence>
<keyword evidence="4 6" id="KW-0573">Peptidoglycan synthesis</keyword>
<keyword evidence="8" id="KW-0472">Membrane</keyword>
<dbReference type="InterPro" id="IPR005490">
    <property type="entry name" value="LD_TPept_cat_dom"/>
</dbReference>
<proteinExistence type="predicted"/>
<organism evidence="10 11">
    <name type="scientific">Microbacterium marmarense</name>
    <dbReference type="NCBI Taxonomy" id="3122051"/>
    <lineage>
        <taxon>Bacteria</taxon>
        <taxon>Bacillati</taxon>
        <taxon>Actinomycetota</taxon>
        <taxon>Actinomycetes</taxon>
        <taxon>Micrococcales</taxon>
        <taxon>Microbacteriaceae</taxon>
        <taxon>Microbacterium</taxon>
    </lineage>
</organism>
<dbReference type="Gene3D" id="2.40.440.10">
    <property type="entry name" value="L,D-transpeptidase catalytic domain-like"/>
    <property type="match status" value="1"/>
</dbReference>
<evidence type="ECO:0000256" key="7">
    <source>
        <dbReference type="SAM" id="MobiDB-lite"/>
    </source>
</evidence>
<evidence type="ECO:0000313" key="11">
    <source>
        <dbReference type="Proteomes" id="UP001368654"/>
    </source>
</evidence>
<keyword evidence="8" id="KW-1133">Transmembrane helix</keyword>
<feature type="active site" description="Proton donor/acceptor" evidence="6">
    <location>
        <position position="441"/>
    </location>
</feature>
<evidence type="ECO:0000256" key="4">
    <source>
        <dbReference type="ARBA" id="ARBA00022984"/>
    </source>
</evidence>
<evidence type="ECO:0000256" key="2">
    <source>
        <dbReference type="ARBA" id="ARBA00022679"/>
    </source>
</evidence>
<keyword evidence="11" id="KW-1185">Reference proteome</keyword>